<gene>
    <name evidence="2" type="ORF">C5O19_03385</name>
</gene>
<dbReference type="Gene3D" id="2.60.40.3080">
    <property type="match status" value="1"/>
</dbReference>
<feature type="signal peptide" evidence="1">
    <location>
        <begin position="1"/>
        <end position="24"/>
    </location>
</feature>
<evidence type="ECO:0008006" key="4">
    <source>
        <dbReference type="Google" id="ProtNLM"/>
    </source>
</evidence>
<sequence>MKKSINFILAAFVAFSSVAFNATATVNSDPAKETVKANPYNAQLAQDSQLRFQLTFQNPDKKKLTIAIKDKENTTLFTETTTNENYLRLFDLSTLGDGKYTFEVLGGKNRYTQSFEIATQTNRTVLARN</sequence>
<evidence type="ECO:0000313" key="2">
    <source>
        <dbReference type="EMBL" id="PQA58721.1"/>
    </source>
</evidence>
<evidence type="ECO:0000256" key="1">
    <source>
        <dbReference type="SAM" id="SignalP"/>
    </source>
</evidence>
<dbReference type="OrthoDB" id="957609at2"/>
<keyword evidence="3" id="KW-1185">Reference proteome</keyword>
<comment type="caution">
    <text evidence="2">The sequence shown here is derived from an EMBL/GenBank/DDBJ whole genome shotgun (WGS) entry which is preliminary data.</text>
</comment>
<feature type="chain" id="PRO_5015431485" description="Secretion system C-terminal sorting domain-containing protein" evidence="1">
    <location>
        <begin position="25"/>
        <end position="129"/>
    </location>
</feature>
<accession>A0A2S7ILV7</accession>
<evidence type="ECO:0000313" key="3">
    <source>
        <dbReference type="Proteomes" id="UP000239590"/>
    </source>
</evidence>
<name>A0A2S7ILV7_9BACT</name>
<organism evidence="2 3">
    <name type="scientific">Siphonobacter curvatus</name>
    <dbReference type="NCBI Taxonomy" id="2094562"/>
    <lineage>
        <taxon>Bacteria</taxon>
        <taxon>Pseudomonadati</taxon>
        <taxon>Bacteroidota</taxon>
        <taxon>Cytophagia</taxon>
        <taxon>Cytophagales</taxon>
        <taxon>Cytophagaceae</taxon>
        <taxon>Siphonobacter</taxon>
    </lineage>
</organism>
<proteinExistence type="predicted"/>
<dbReference type="EMBL" id="PTRA01000001">
    <property type="protein sequence ID" value="PQA58721.1"/>
    <property type="molecule type" value="Genomic_DNA"/>
</dbReference>
<protein>
    <recommendedName>
        <fullName evidence="4">Secretion system C-terminal sorting domain-containing protein</fullName>
    </recommendedName>
</protein>
<keyword evidence="1" id="KW-0732">Signal</keyword>
<reference evidence="3" key="1">
    <citation type="submission" date="2018-02" db="EMBL/GenBank/DDBJ databases">
        <title>Genome sequencing of Solimonas sp. HR-BB.</title>
        <authorList>
            <person name="Lee Y."/>
            <person name="Jeon C.O."/>
        </authorList>
    </citation>
    <scope>NUCLEOTIDE SEQUENCE [LARGE SCALE GENOMIC DNA]</scope>
    <source>
        <strain evidence="3">HR-U</strain>
    </source>
</reference>
<dbReference type="RefSeq" id="WP_094811788.1">
    <property type="nucleotide sequence ID" value="NZ_PTRA01000001.1"/>
</dbReference>
<dbReference type="Proteomes" id="UP000239590">
    <property type="component" value="Unassembled WGS sequence"/>
</dbReference>
<dbReference type="AlphaFoldDB" id="A0A2S7ILV7"/>